<accession>A0ABW5PGT0</accession>
<dbReference type="Proteomes" id="UP001597541">
    <property type="component" value="Unassembled WGS sequence"/>
</dbReference>
<gene>
    <name evidence="2" type="ORF">ACFSUF_14060</name>
</gene>
<evidence type="ECO:0000313" key="3">
    <source>
        <dbReference type="Proteomes" id="UP001597541"/>
    </source>
</evidence>
<dbReference type="Pfam" id="PF04233">
    <property type="entry name" value="Phage_Mu_F"/>
    <property type="match status" value="1"/>
</dbReference>
<organism evidence="2 3">
    <name type="scientific">Paenibacillus gansuensis</name>
    <dbReference type="NCBI Taxonomy" id="306542"/>
    <lineage>
        <taxon>Bacteria</taxon>
        <taxon>Bacillati</taxon>
        <taxon>Bacillota</taxon>
        <taxon>Bacilli</taxon>
        <taxon>Bacillales</taxon>
        <taxon>Paenibacillaceae</taxon>
        <taxon>Paenibacillus</taxon>
    </lineage>
</organism>
<feature type="domain" description="Phage head morphogenesis" evidence="1">
    <location>
        <begin position="199"/>
        <end position="305"/>
    </location>
</feature>
<comment type="caution">
    <text evidence="2">The sequence shown here is derived from an EMBL/GenBank/DDBJ whole genome shotgun (WGS) entry which is preliminary data.</text>
</comment>
<protein>
    <submittedName>
        <fullName evidence="2">Minor capsid protein</fullName>
    </submittedName>
</protein>
<proteinExistence type="predicted"/>
<name>A0ABW5PGT0_9BACL</name>
<dbReference type="RefSeq" id="WP_377603557.1">
    <property type="nucleotide sequence ID" value="NZ_JBHUME010000008.1"/>
</dbReference>
<evidence type="ECO:0000259" key="1">
    <source>
        <dbReference type="Pfam" id="PF04233"/>
    </source>
</evidence>
<dbReference type="EMBL" id="JBHUME010000008">
    <property type="protein sequence ID" value="MFD2613552.1"/>
    <property type="molecule type" value="Genomic_DNA"/>
</dbReference>
<dbReference type="NCBIfam" id="TIGR01641">
    <property type="entry name" value="phageSPP1_gp7"/>
    <property type="match status" value="1"/>
</dbReference>
<keyword evidence="3" id="KW-1185">Reference proteome</keyword>
<sequence>MRSDAYWTDRFDQLTDALIGKGEKYTEDLNTQYDKAMASLQRDIDTFYTRFGHNNGIMDMATARQVLKAGELKEFKWTVEEYIEKGKENAVDLRWMKELENASIKVRVSRLEALQTQMRQHIEILSAKQQKGTADTMGTIYKDGYYQSIYEMQKGVGLGSSFAKLDHTQIEKLLSRPWSPDGTNFSTRIWGDKTKLLNELQTALTHGLIRGDTAKDVVDAFAKKMKVSRSNAERLILTESAYFSGQSRLDAYKELGVEMYKYTATLDSRTSPACRDMDGKEFLLSEAQAGVNYPPLHVRCRSTTIPHYEENVKVRSAMDDKGEYYDVPGGITYPDWEATYAKEASEPFKLNNIPDPAAPQPPTPAQQPFVPAKTVQEAEEAALRDYGFDKADYTGLDVDSANSVNRAMDKAMKEYPSIKGFAKEITAVDTEDFVAQAGLEYTGGKVLSNLKISSHYYNSQDIDDIIKASVDVKHWPPGSNRESLFVHEFGHLLEYAHAMKVMGVWTGSKVSVDDVQIIFSRLNRGVLSTEIVKEALANLGIDHTNENIREELSDYANKNSKEILAESFAEAIGIENPRRLATEVIRILNRKLQEAGML</sequence>
<reference evidence="3" key="1">
    <citation type="journal article" date="2019" name="Int. J. Syst. Evol. Microbiol.">
        <title>The Global Catalogue of Microorganisms (GCM) 10K type strain sequencing project: providing services to taxonomists for standard genome sequencing and annotation.</title>
        <authorList>
            <consortium name="The Broad Institute Genomics Platform"/>
            <consortium name="The Broad Institute Genome Sequencing Center for Infectious Disease"/>
            <person name="Wu L."/>
            <person name="Ma J."/>
        </authorList>
    </citation>
    <scope>NUCLEOTIDE SEQUENCE [LARGE SCALE GENOMIC DNA]</scope>
    <source>
        <strain evidence="3">KCTC 3950</strain>
    </source>
</reference>
<dbReference type="InterPro" id="IPR006528">
    <property type="entry name" value="Phage_head_morphogenesis_dom"/>
</dbReference>
<evidence type="ECO:0000313" key="2">
    <source>
        <dbReference type="EMBL" id="MFD2613552.1"/>
    </source>
</evidence>